<dbReference type="PRINTS" id="PR00039">
    <property type="entry name" value="HTHLYSR"/>
</dbReference>
<organism evidence="6 7">
    <name type="scientific">Paralimibaculum aggregatum</name>
    <dbReference type="NCBI Taxonomy" id="3036245"/>
    <lineage>
        <taxon>Bacteria</taxon>
        <taxon>Pseudomonadati</taxon>
        <taxon>Pseudomonadota</taxon>
        <taxon>Alphaproteobacteria</taxon>
        <taxon>Rhodobacterales</taxon>
        <taxon>Paracoccaceae</taxon>
        <taxon>Paralimibaculum</taxon>
    </lineage>
</organism>
<evidence type="ECO:0000259" key="5">
    <source>
        <dbReference type="PROSITE" id="PS50931"/>
    </source>
</evidence>
<dbReference type="Proteomes" id="UP001239909">
    <property type="component" value="Unassembled WGS sequence"/>
</dbReference>
<gene>
    <name evidence="6" type="ORF">LNKW23_31490</name>
</gene>
<proteinExistence type="inferred from homology"/>
<dbReference type="RefSeq" id="WP_285672787.1">
    <property type="nucleotide sequence ID" value="NZ_BSYI01000026.1"/>
</dbReference>
<evidence type="ECO:0000256" key="4">
    <source>
        <dbReference type="ARBA" id="ARBA00023163"/>
    </source>
</evidence>
<sequence length="311" mass="34278">MDLRQLRVFREVMRTGSISQAARNLDRTQPAVSHMIARLEEELGVTLFERRRGRLYAVPEAQYLLRESEELLGRATAVRQTMQRMKALEAGELSVISMPGPAAVLLPALIGELVGPHPEIKATLLTRSSDAIVQLAGTQQFDLAIADHDPARRINADLLHTETHVFDSICAVPGDDPLARAEAVTPGDLSGLPMAALYPEHLSHRLARRAFEAAGADFSVRFFGQFFLPLLSYVAHGLARVIVDPLTAESWIRSTNRPGAVVFRRFRPEIAFGVDVMRPAYRPESLLAHSFLAHLRGLFAELGGRQEPPAG</sequence>
<keyword evidence="4" id="KW-0804">Transcription</keyword>
<keyword evidence="7" id="KW-1185">Reference proteome</keyword>
<dbReference type="Gene3D" id="3.40.190.10">
    <property type="entry name" value="Periplasmic binding protein-like II"/>
    <property type="match status" value="2"/>
</dbReference>
<accession>A0ABQ6LRQ2</accession>
<comment type="caution">
    <text evidence="6">The sequence shown here is derived from an EMBL/GenBank/DDBJ whole genome shotgun (WGS) entry which is preliminary data.</text>
</comment>
<feature type="domain" description="HTH lysR-type" evidence="5">
    <location>
        <begin position="1"/>
        <end position="58"/>
    </location>
</feature>
<dbReference type="InterPro" id="IPR005119">
    <property type="entry name" value="LysR_subst-bd"/>
</dbReference>
<dbReference type="PANTHER" id="PTHR30427:SF1">
    <property type="entry name" value="TRANSCRIPTIONAL ACTIVATOR PROTEIN LYSR"/>
    <property type="match status" value="1"/>
</dbReference>
<dbReference type="SUPFAM" id="SSF46785">
    <property type="entry name" value="Winged helix' DNA-binding domain"/>
    <property type="match status" value="1"/>
</dbReference>
<evidence type="ECO:0000313" key="7">
    <source>
        <dbReference type="Proteomes" id="UP001239909"/>
    </source>
</evidence>
<evidence type="ECO:0000256" key="2">
    <source>
        <dbReference type="ARBA" id="ARBA00023015"/>
    </source>
</evidence>
<name>A0ABQ6LRQ2_9RHOB</name>
<comment type="similarity">
    <text evidence="1">Belongs to the LysR transcriptional regulatory family.</text>
</comment>
<dbReference type="Pfam" id="PF03466">
    <property type="entry name" value="LysR_substrate"/>
    <property type="match status" value="1"/>
</dbReference>
<reference evidence="6 7" key="1">
    <citation type="submission" date="2023-04" db="EMBL/GenBank/DDBJ databases">
        <title>Marinoamorphus aggregata gen. nov., sp. Nov., isolate from tissue of brittle star Ophioplocus japonicus.</title>
        <authorList>
            <person name="Kawano K."/>
            <person name="Sawayama S."/>
            <person name="Nakagawa S."/>
        </authorList>
    </citation>
    <scope>NUCLEOTIDE SEQUENCE [LARGE SCALE GENOMIC DNA]</scope>
    <source>
        <strain evidence="6 7">NKW23</strain>
    </source>
</reference>
<dbReference type="InterPro" id="IPR000847">
    <property type="entry name" value="LysR_HTH_N"/>
</dbReference>
<evidence type="ECO:0000256" key="1">
    <source>
        <dbReference type="ARBA" id="ARBA00009437"/>
    </source>
</evidence>
<keyword evidence="3" id="KW-0238">DNA-binding</keyword>
<dbReference type="Gene3D" id="1.10.10.10">
    <property type="entry name" value="Winged helix-like DNA-binding domain superfamily/Winged helix DNA-binding domain"/>
    <property type="match status" value="1"/>
</dbReference>
<dbReference type="EMBL" id="BSYI01000026">
    <property type="protein sequence ID" value="GMG83935.1"/>
    <property type="molecule type" value="Genomic_DNA"/>
</dbReference>
<dbReference type="PANTHER" id="PTHR30427">
    <property type="entry name" value="TRANSCRIPTIONAL ACTIVATOR PROTEIN LYSR"/>
    <property type="match status" value="1"/>
</dbReference>
<dbReference type="PROSITE" id="PS50931">
    <property type="entry name" value="HTH_LYSR"/>
    <property type="match status" value="1"/>
</dbReference>
<evidence type="ECO:0000256" key="3">
    <source>
        <dbReference type="ARBA" id="ARBA00023125"/>
    </source>
</evidence>
<dbReference type="SUPFAM" id="SSF53850">
    <property type="entry name" value="Periplasmic binding protein-like II"/>
    <property type="match status" value="1"/>
</dbReference>
<dbReference type="InterPro" id="IPR036390">
    <property type="entry name" value="WH_DNA-bd_sf"/>
</dbReference>
<dbReference type="InterPro" id="IPR036388">
    <property type="entry name" value="WH-like_DNA-bd_sf"/>
</dbReference>
<keyword evidence="2" id="KW-0805">Transcription regulation</keyword>
<dbReference type="Pfam" id="PF00126">
    <property type="entry name" value="HTH_1"/>
    <property type="match status" value="1"/>
</dbReference>
<protein>
    <submittedName>
        <fullName evidence="6">LysR family transcriptional regulator</fullName>
    </submittedName>
</protein>
<evidence type="ECO:0000313" key="6">
    <source>
        <dbReference type="EMBL" id="GMG83935.1"/>
    </source>
</evidence>